<dbReference type="PANTHER" id="PTHR45453:SF1">
    <property type="entry name" value="PHOSPHATE REGULON SENSOR PROTEIN PHOR"/>
    <property type="match status" value="1"/>
</dbReference>
<dbReference type="FunFam" id="1.10.287.130:FF:000001">
    <property type="entry name" value="Two-component sensor histidine kinase"/>
    <property type="match status" value="1"/>
</dbReference>
<keyword evidence="9" id="KW-1133">Transmembrane helix</keyword>
<dbReference type="Gene3D" id="6.10.340.10">
    <property type="match status" value="1"/>
</dbReference>
<dbReference type="SMART" id="SM00388">
    <property type="entry name" value="HisKA"/>
    <property type="match status" value="1"/>
</dbReference>
<dbReference type="InterPro" id="IPR003594">
    <property type="entry name" value="HATPase_dom"/>
</dbReference>
<dbReference type="FunFam" id="3.30.565.10:FF:000006">
    <property type="entry name" value="Sensor histidine kinase WalK"/>
    <property type="match status" value="1"/>
</dbReference>
<evidence type="ECO:0000256" key="3">
    <source>
        <dbReference type="ARBA" id="ARBA00012438"/>
    </source>
</evidence>
<protein>
    <recommendedName>
        <fullName evidence="3">histidine kinase</fullName>
        <ecNumber evidence="3">2.7.13.3</ecNumber>
    </recommendedName>
</protein>
<dbReference type="InterPro" id="IPR003660">
    <property type="entry name" value="HAMP_dom"/>
</dbReference>
<dbReference type="SMART" id="SM00387">
    <property type="entry name" value="HATPase_c"/>
    <property type="match status" value="1"/>
</dbReference>
<evidence type="ECO:0000256" key="6">
    <source>
        <dbReference type="ARBA" id="ARBA00022777"/>
    </source>
</evidence>
<dbReference type="Gene3D" id="1.10.287.130">
    <property type="match status" value="1"/>
</dbReference>
<feature type="transmembrane region" description="Helical" evidence="9">
    <location>
        <begin position="174"/>
        <end position="196"/>
    </location>
</feature>
<dbReference type="GO" id="GO:0016036">
    <property type="term" value="P:cellular response to phosphate starvation"/>
    <property type="evidence" value="ECO:0007669"/>
    <property type="project" value="TreeGrafter"/>
</dbReference>
<dbReference type="InterPro" id="IPR003661">
    <property type="entry name" value="HisK_dim/P_dom"/>
</dbReference>
<sequence>MILNRLDIRSLKWQVLIRSFLILIFLLLIMGISQYMIMRQFLYNNKDQFLESRIHNVDKSIIKGLKTPELVREKSKFIIHKISDRNINVVIINDNGKVILGDSYKAPYLSEAEYKELINVKGELKEYRIIKDKNKNTNTSIVKFIKTGNPYSSSGLIQVSSSTQLIHFMLERAMYIYIIAAIFIIFIGAIIGGTVLSHTLKPLYSVTRTLKKITAEKLDMRLPIDNGQSEIDSLSKAFNEMLERIEISFEKEQKIREKMQRFVSDASHELRTPLTSIHGFVEILLRGAAKNETQLKLALNTILTDTERLTKLVNDLLLLAKLDEEVQIEITEDDIKEIIEEIYPQLQIIAGERKINLNLEENIILRVNKDQVKQVIFNLFQNAVQHTDERKGVISINLTSVDQCSDFHALLQVEDNGAGIPNKDLNGIFDRFFRSEFHRSRKEGGFGLGLSIVNSIINAHRGEINIKSELGKGVIVSIYLR</sequence>
<dbReference type="EMBL" id="LFVU01000002">
    <property type="protein sequence ID" value="KMT23238.1"/>
    <property type="molecule type" value="Genomic_DNA"/>
</dbReference>
<evidence type="ECO:0000256" key="4">
    <source>
        <dbReference type="ARBA" id="ARBA00022553"/>
    </source>
</evidence>
<feature type="transmembrane region" description="Helical" evidence="9">
    <location>
        <begin position="15"/>
        <end position="37"/>
    </location>
</feature>
<dbReference type="PANTHER" id="PTHR45453">
    <property type="entry name" value="PHOSPHATE REGULON SENSOR PROTEIN PHOR"/>
    <property type="match status" value="1"/>
</dbReference>
<dbReference type="InterPro" id="IPR036890">
    <property type="entry name" value="HATPase_C_sf"/>
</dbReference>
<dbReference type="GO" id="GO:0005886">
    <property type="term" value="C:plasma membrane"/>
    <property type="evidence" value="ECO:0007669"/>
    <property type="project" value="TreeGrafter"/>
</dbReference>
<dbReference type="SUPFAM" id="SSF55874">
    <property type="entry name" value="ATPase domain of HSP90 chaperone/DNA topoisomerase II/histidine kinase"/>
    <property type="match status" value="1"/>
</dbReference>
<evidence type="ECO:0000256" key="9">
    <source>
        <dbReference type="SAM" id="Phobius"/>
    </source>
</evidence>
<dbReference type="GO" id="GO:0000155">
    <property type="term" value="F:phosphorelay sensor kinase activity"/>
    <property type="evidence" value="ECO:0007669"/>
    <property type="project" value="InterPro"/>
</dbReference>
<dbReference type="SMART" id="SM00304">
    <property type="entry name" value="HAMP"/>
    <property type="match status" value="1"/>
</dbReference>
<dbReference type="SUPFAM" id="SSF47384">
    <property type="entry name" value="Homodimeric domain of signal transducing histidine kinase"/>
    <property type="match status" value="1"/>
</dbReference>
<dbReference type="PROSITE" id="PS50109">
    <property type="entry name" value="HIS_KIN"/>
    <property type="match status" value="1"/>
</dbReference>
<dbReference type="InterPro" id="IPR036097">
    <property type="entry name" value="HisK_dim/P_sf"/>
</dbReference>
<evidence type="ECO:0000256" key="7">
    <source>
        <dbReference type="ARBA" id="ARBA00023012"/>
    </source>
</evidence>
<dbReference type="CDD" id="cd00075">
    <property type="entry name" value="HATPase"/>
    <property type="match status" value="1"/>
</dbReference>
<dbReference type="InterPro" id="IPR050351">
    <property type="entry name" value="BphY/WalK/GraS-like"/>
</dbReference>
<evidence type="ECO:0000256" key="2">
    <source>
        <dbReference type="ARBA" id="ARBA00004370"/>
    </source>
</evidence>
<dbReference type="Gene3D" id="3.30.565.10">
    <property type="entry name" value="Histidine kinase-like ATPase, C-terminal domain"/>
    <property type="match status" value="1"/>
</dbReference>
<accession>A0A0J8DGE7</accession>
<dbReference type="Proteomes" id="UP000036756">
    <property type="component" value="Unassembled WGS sequence"/>
</dbReference>
<keyword evidence="7" id="KW-0902">Two-component regulatory system</keyword>
<dbReference type="PRINTS" id="PR00344">
    <property type="entry name" value="BCTRLSENSOR"/>
</dbReference>
<keyword evidence="6 12" id="KW-0418">Kinase</keyword>
<comment type="catalytic activity">
    <reaction evidence="1">
        <text>ATP + protein L-histidine = ADP + protein N-phospho-L-histidine.</text>
        <dbReference type="EC" id="2.7.13.3"/>
    </reaction>
</comment>
<evidence type="ECO:0000313" key="12">
    <source>
        <dbReference type="EMBL" id="KMT23238.1"/>
    </source>
</evidence>
<evidence type="ECO:0000313" key="13">
    <source>
        <dbReference type="Proteomes" id="UP000036756"/>
    </source>
</evidence>
<dbReference type="AlphaFoldDB" id="A0A0J8DGE7"/>
<evidence type="ECO:0000259" key="11">
    <source>
        <dbReference type="PROSITE" id="PS50885"/>
    </source>
</evidence>
<keyword evidence="13" id="KW-1185">Reference proteome</keyword>
<keyword evidence="8 9" id="KW-0472">Membrane</keyword>
<dbReference type="Pfam" id="PF00672">
    <property type="entry name" value="HAMP"/>
    <property type="match status" value="1"/>
</dbReference>
<dbReference type="GO" id="GO:0004721">
    <property type="term" value="F:phosphoprotein phosphatase activity"/>
    <property type="evidence" value="ECO:0007669"/>
    <property type="project" value="TreeGrafter"/>
</dbReference>
<dbReference type="Pfam" id="PF02518">
    <property type="entry name" value="HATPase_c"/>
    <property type="match status" value="1"/>
</dbReference>
<dbReference type="STRING" id="1121307.CLCY_6c01190"/>
<dbReference type="PATRIC" id="fig|1121307.3.peg.2252"/>
<comment type="subcellular location">
    <subcellularLocation>
        <location evidence="2">Membrane</location>
    </subcellularLocation>
</comment>
<reference evidence="12 13" key="1">
    <citation type="submission" date="2015-06" db="EMBL/GenBank/DDBJ databases">
        <title>Draft genome sequence of the purine-degrading Clostridium cylindrosporum HC-1 (DSM 605).</title>
        <authorList>
            <person name="Poehlein A."/>
            <person name="Schiel-Bengelsdorf B."/>
            <person name="Bengelsdorf F."/>
            <person name="Daniel R."/>
            <person name="Duerre P."/>
        </authorList>
    </citation>
    <scope>NUCLEOTIDE SEQUENCE [LARGE SCALE GENOMIC DNA]</scope>
    <source>
        <strain evidence="12 13">DSM 605</strain>
    </source>
</reference>
<keyword evidence="9" id="KW-0812">Transmembrane</keyword>
<proteinExistence type="predicted"/>
<dbReference type="InterPro" id="IPR005467">
    <property type="entry name" value="His_kinase_dom"/>
</dbReference>
<dbReference type="PROSITE" id="PS50885">
    <property type="entry name" value="HAMP"/>
    <property type="match status" value="1"/>
</dbReference>
<feature type="domain" description="HAMP" evidence="11">
    <location>
        <begin position="197"/>
        <end position="250"/>
    </location>
</feature>
<organism evidence="12 13">
    <name type="scientific">Clostridium cylindrosporum DSM 605</name>
    <dbReference type="NCBI Taxonomy" id="1121307"/>
    <lineage>
        <taxon>Bacteria</taxon>
        <taxon>Bacillati</taxon>
        <taxon>Bacillota</taxon>
        <taxon>Clostridia</taxon>
        <taxon>Eubacteriales</taxon>
        <taxon>Clostridiaceae</taxon>
        <taxon>Clostridium</taxon>
    </lineage>
</organism>
<dbReference type="Pfam" id="PF00512">
    <property type="entry name" value="HisKA"/>
    <property type="match status" value="1"/>
</dbReference>
<dbReference type="EC" id="2.7.13.3" evidence="3"/>
<feature type="domain" description="Histidine kinase" evidence="10">
    <location>
        <begin position="265"/>
        <end position="481"/>
    </location>
</feature>
<dbReference type="SUPFAM" id="SSF158472">
    <property type="entry name" value="HAMP domain-like"/>
    <property type="match status" value="1"/>
</dbReference>
<keyword evidence="5" id="KW-0808">Transferase</keyword>
<dbReference type="OrthoDB" id="112712at2"/>
<evidence type="ECO:0000256" key="8">
    <source>
        <dbReference type="ARBA" id="ARBA00023136"/>
    </source>
</evidence>
<evidence type="ECO:0000256" key="1">
    <source>
        <dbReference type="ARBA" id="ARBA00000085"/>
    </source>
</evidence>
<name>A0A0J8DGE7_CLOCY</name>
<keyword evidence="4" id="KW-0597">Phosphoprotein</keyword>
<dbReference type="CDD" id="cd06225">
    <property type="entry name" value="HAMP"/>
    <property type="match status" value="1"/>
</dbReference>
<dbReference type="InterPro" id="IPR004358">
    <property type="entry name" value="Sig_transdc_His_kin-like_C"/>
</dbReference>
<evidence type="ECO:0000256" key="5">
    <source>
        <dbReference type="ARBA" id="ARBA00022679"/>
    </source>
</evidence>
<comment type="caution">
    <text evidence="12">The sequence shown here is derived from an EMBL/GenBank/DDBJ whole genome shotgun (WGS) entry which is preliminary data.</text>
</comment>
<dbReference type="CDD" id="cd00082">
    <property type="entry name" value="HisKA"/>
    <property type="match status" value="1"/>
</dbReference>
<dbReference type="RefSeq" id="WP_048569315.1">
    <property type="nucleotide sequence ID" value="NZ_LFVU01000002.1"/>
</dbReference>
<gene>
    <name evidence="12" type="ORF">CLCY_6c01190</name>
</gene>
<evidence type="ECO:0000259" key="10">
    <source>
        <dbReference type="PROSITE" id="PS50109"/>
    </source>
</evidence>